<dbReference type="NCBIfam" id="TIGR00231">
    <property type="entry name" value="small_GTP"/>
    <property type="match status" value="1"/>
</dbReference>
<keyword evidence="6" id="KW-0449">Lipoprotein</keyword>
<dbReference type="EMBL" id="JAANQT010002402">
    <property type="protein sequence ID" value="KAG1302511.1"/>
    <property type="molecule type" value="Genomic_DNA"/>
</dbReference>
<dbReference type="InterPro" id="IPR005225">
    <property type="entry name" value="Small_GTP-bd"/>
</dbReference>
<dbReference type="GO" id="GO:0016020">
    <property type="term" value="C:membrane"/>
    <property type="evidence" value="ECO:0007669"/>
    <property type="project" value="UniProtKB-SubCell"/>
</dbReference>
<protein>
    <submittedName>
        <fullName evidence="8">Uncharacterized protein</fullName>
    </submittedName>
</protein>
<sequence>MNNEYDYALKLLLIGDSEVGKSNIMSRFGRDEFNLEFKSTIGIDFVIKTIEIDSCIIKAQIWDTAGQERYKGVISSYYRGVTGVFIVYDITSRSSFKNVQIWLRELRKYTDPNVMIMLVGNKADLSESRREVETEEGRSLAEEEGLLFIETSAKDATNIDTAFTTLIGKLCSNLSKKLKTDLNQPTAEKHAICVRGLFSSNEITQK</sequence>
<accession>A0A9P7BMQ6</accession>
<dbReference type="FunFam" id="3.40.50.300:FF:000274">
    <property type="entry name" value="ras-related protein RABA5a"/>
    <property type="match status" value="1"/>
</dbReference>
<dbReference type="Pfam" id="PF00071">
    <property type="entry name" value="Ras"/>
    <property type="match status" value="1"/>
</dbReference>
<evidence type="ECO:0000256" key="3">
    <source>
        <dbReference type="ARBA" id="ARBA00022741"/>
    </source>
</evidence>
<comment type="caution">
    <text evidence="8">The sequence shown here is derived from an EMBL/GenBank/DDBJ whole genome shotgun (WGS) entry which is preliminary data.</text>
</comment>
<dbReference type="PROSITE" id="PS51421">
    <property type="entry name" value="RAS"/>
    <property type="match status" value="1"/>
</dbReference>
<proteinExistence type="inferred from homology"/>
<dbReference type="PANTHER" id="PTHR47979">
    <property type="entry name" value="DRAB11-RELATED"/>
    <property type="match status" value="1"/>
</dbReference>
<comment type="subcellular location">
    <subcellularLocation>
        <location evidence="1">Membrane</location>
        <topology evidence="1">Lipid-anchor</topology>
    </subcellularLocation>
</comment>
<dbReference type="GO" id="GO:0003924">
    <property type="term" value="F:GTPase activity"/>
    <property type="evidence" value="ECO:0007669"/>
    <property type="project" value="InterPro"/>
</dbReference>
<evidence type="ECO:0000256" key="6">
    <source>
        <dbReference type="ARBA" id="ARBA00023288"/>
    </source>
</evidence>
<dbReference type="SMART" id="SM00176">
    <property type="entry name" value="RAN"/>
    <property type="match status" value="1"/>
</dbReference>
<dbReference type="SUPFAM" id="SSF52540">
    <property type="entry name" value="P-loop containing nucleoside triphosphate hydrolases"/>
    <property type="match status" value="1"/>
</dbReference>
<dbReference type="SMART" id="SM00174">
    <property type="entry name" value="RHO"/>
    <property type="match status" value="1"/>
</dbReference>
<dbReference type="OrthoDB" id="5563016at2759"/>
<keyword evidence="4" id="KW-0342">GTP-binding</keyword>
<keyword evidence="5" id="KW-0472">Membrane</keyword>
<evidence type="ECO:0000256" key="1">
    <source>
        <dbReference type="ARBA" id="ARBA00004635"/>
    </source>
</evidence>
<dbReference type="SMART" id="SM00173">
    <property type="entry name" value="RAS"/>
    <property type="match status" value="1"/>
</dbReference>
<dbReference type="AlphaFoldDB" id="A0A9P7BMQ6"/>
<dbReference type="PRINTS" id="PR00449">
    <property type="entry name" value="RASTRNSFRMNG"/>
</dbReference>
<evidence type="ECO:0000256" key="5">
    <source>
        <dbReference type="ARBA" id="ARBA00023136"/>
    </source>
</evidence>
<dbReference type="SMART" id="SM00175">
    <property type="entry name" value="RAB"/>
    <property type="match status" value="1"/>
</dbReference>
<dbReference type="InterPro" id="IPR050209">
    <property type="entry name" value="Rab_GTPases_membrane_traffic"/>
</dbReference>
<evidence type="ECO:0000256" key="4">
    <source>
        <dbReference type="ARBA" id="ARBA00023134"/>
    </source>
</evidence>
<gene>
    <name evidence="8" type="ORF">G6F64_010863</name>
</gene>
<evidence type="ECO:0000256" key="2">
    <source>
        <dbReference type="ARBA" id="ARBA00006270"/>
    </source>
</evidence>
<evidence type="ECO:0000313" key="9">
    <source>
        <dbReference type="Proteomes" id="UP000716291"/>
    </source>
</evidence>
<evidence type="ECO:0000313" key="8">
    <source>
        <dbReference type="EMBL" id="KAG1302511.1"/>
    </source>
</evidence>
<dbReference type="InterPro" id="IPR001806">
    <property type="entry name" value="Small_GTPase"/>
</dbReference>
<dbReference type="Gene3D" id="3.40.50.300">
    <property type="entry name" value="P-loop containing nucleotide triphosphate hydrolases"/>
    <property type="match status" value="1"/>
</dbReference>
<comment type="similarity">
    <text evidence="2">Belongs to the small GTPase superfamily. Rab family.</text>
</comment>
<reference evidence="8" key="1">
    <citation type="journal article" date="2020" name="Microb. Genom.">
        <title>Genetic diversity of clinical and environmental Mucorales isolates obtained from an investigation of mucormycosis cases among solid organ transplant recipients.</title>
        <authorList>
            <person name="Nguyen M.H."/>
            <person name="Kaul D."/>
            <person name="Muto C."/>
            <person name="Cheng S.J."/>
            <person name="Richter R.A."/>
            <person name="Bruno V.M."/>
            <person name="Liu G."/>
            <person name="Beyhan S."/>
            <person name="Sundermann A.J."/>
            <person name="Mounaud S."/>
            <person name="Pasculle A.W."/>
            <person name="Nierman W.C."/>
            <person name="Driscoll E."/>
            <person name="Cumbie R."/>
            <person name="Clancy C.J."/>
            <person name="Dupont C.L."/>
        </authorList>
    </citation>
    <scope>NUCLEOTIDE SEQUENCE</scope>
    <source>
        <strain evidence="8">GL11</strain>
    </source>
</reference>
<organism evidence="8 9">
    <name type="scientific">Rhizopus oryzae</name>
    <name type="common">Mucormycosis agent</name>
    <name type="synonym">Rhizopus arrhizus var. delemar</name>
    <dbReference type="NCBI Taxonomy" id="64495"/>
    <lineage>
        <taxon>Eukaryota</taxon>
        <taxon>Fungi</taxon>
        <taxon>Fungi incertae sedis</taxon>
        <taxon>Mucoromycota</taxon>
        <taxon>Mucoromycotina</taxon>
        <taxon>Mucoromycetes</taxon>
        <taxon>Mucorales</taxon>
        <taxon>Mucorineae</taxon>
        <taxon>Rhizopodaceae</taxon>
        <taxon>Rhizopus</taxon>
    </lineage>
</organism>
<dbReference type="PROSITE" id="PS51420">
    <property type="entry name" value="RHO"/>
    <property type="match status" value="1"/>
</dbReference>
<dbReference type="InterPro" id="IPR027417">
    <property type="entry name" value="P-loop_NTPase"/>
</dbReference>
<dbReference type="GO" id="GO:0005525">
    <property type="term" value="F:GTP binding"/>
    <property type="evidence" value="ECO:0007669"/>
    <property type="project" value="UniProtKB-KW"/>
</dbReference>
<evidence type="ECO:0000256" key="7">
    <source>
        <dbReference type="ARBA" id="ARBA00023289"/>
    </source>
</evidence>
<dbReference type="PROSITE" id="PS51419">
    <property type="entry name" value="RAB"/>
    <property type="match status" value="1"/>
</dbReference>
<keyword evidence="3" id="KW-0547">Nucleotide-binding</keyword>
<name>A0A9P7BMQ6_RHIOR</name>
<keyword evidence="7" id="KW-0636">Prenylation</keyword>
<keyword evidence="9" id="KW-1185">Reference proteome</keyword>
<dbReference type="Proteomes" id="UP000716291">
    <property type="component" value="Unassembled WGS sequence"/>
</dbReference>